<proteinExistence type="predicted"/>
<reference evidence="1" key="1">
    <citation type="submission" date="2014-09" db="EMBL/GenBank/DDBJ databases">
        <authorList>
            <person name="Magalhaes I.L.F."/>
            <person name="Oliveira U."/>
            <person name="Santos F.R."/>
            <person name="Vidigal T.H.D.A."/>
            <person name="Brescovit A.D."/>
            <person name="Santos A.J."/>
        </authorList>
    </citation>
    <scope>NUCLEOTIDE SEQUENCE</scope>
    <source>
        <tissue evidence="1">Shoot tissue taken approximately 20 cm above the soil surface</tissue>
    </source>
</reference>
<evidence type="ECO:0000313" key="1">
    <source>
        <dbReference type="EMBL" id="JAE01231.1"/>
    </source>
</evidence>
<accession>A0A0A9ETN5</accession>
<name>A0A0A9ETN5_ARUDO</name>
<organism evidence="1">
    <name type="scientific">Arundo donax</name>
    <name type="common">Giant reed</name>
    <name type="synonym">Donax arundinaceus</name>
    <dbReference type="NCBI Taxonomy" id="35708"/>
    <lineage>
        <taxon>Eukaryota</taxon>
        <taxon>Viridiplantae</taxon>
        <taxon>Streptophyta</taxon>
        <taxon>Embryophyta</taxon>
        <taxon>Tracheophyta</taxon>
        <taxon>Spermatophyta</taxon>
        <taxon>Magnoliopsida</taxon>
        <taxon>Liliopsida</taxon>
        <taxon>Poales</taxon>
        <taxon>Poaceae</taxon>
        <taxon>PACMAD clade</taxon>
        <taxon>Arundinoideae</taxon>
        <taxon>Arundineae</taxon>
        <taxon>Arundo</taxon>
    </lineage>
</organism>
<dbReference type="EMBL" id="GBRH01196665">
    <property type="protein sequence ID" value="JAE01231.1"/>
    <property type="molecule type" value="Transcribed_RNA"/>
</dbReference>
<reference evidence="1" key="2">
    <citation type="journal article" date="2015" name="Data Brief">
        <title>Shoot transcriptome of the giant reed, Arundo donax.</title>
        <authorList>
            <person name="Barrero R.A."/>
            <person name="Guerrero F.D."/>
            <person name="Moolhuijzen P."/>
            <person name="Goolsby J.A."/>
            <person name="Tidwell J."/>
            <person name="Bellgard S.E."/>
            <person name="Bellgard M.I."/>
        </authorList>
    </citation>
    <scope>NUCLEOTIDE SEQUENCE</scope>
    <source>
        <tissue evidence="1">Shoot tissue taken approximately 20 cm above the soil surface</tissue>
    </source>
</reference>
<protein>
    <submittedName>
        <fullName evidence="1">Uncharacterized protein</fullName>
    </submittedName>
</protein>
<sequence>MWIPWRRCC</sequence>